<gene>
    <name evidence="2" type="ORF">SBOR_2285</name>
</gene>
<keyword evidence="3" id="KW-1185">Reference proteome</keyword>
<evidence type="ECO:0000256" key="1">
    <source>
        <dbReference type="SAM" id="MobiDB-lite"/>
    </source>
</evidence>
<dbReference type="HOGENOM" id="CLU_850356_0_0_1"/>
<dbReference type="Proteomes" id="UP000019487">
    <property type="component" value="Unassembled WGS sequence"/>
</dbReference>
<accession>W9CKM1</accession>
<comment type="caution">
    <text evidence="2">The sequence shown here is derived from an EMBL/GenBank/DDBJ whole genome shotgun (WGS) entry which is preliminary data.</text>
</comment>
<sequence length="327" mass="35534">MASSHFPFRYIPVSKFHLPFKFLTLKPPTHLTIEAKSIVSMSPSGNTADALVDYDRLSIAQIIRLIAERSIEPSFRNALVILLRSDDQKRAQVAANDTSVSTAPDAASNETSISTAPETPGPASEEPATEAPIPGAKTELYIATKLSEGKGYDDLYRMEGNLCFEGVLMLEGMRLSLPLNNSANGGSGETTRWRPDKVPSRTPSMSSSHTSSSSSYGPFKPSTGSLEESLYIQSPSPSPSPSPSKRTSSPEHWLEIQSVPIRTSSPDRWLEIQAVRIRTPTPKPSFNMRSDSYIGVDPSTSQSVAVGNDDEDSEICDLIQGIRKMSI</sequence>
<feature type="region of interest" description="Disordered" evidence="1">
    <location>
        <begin position="179"/>
        <end position="252"/>
    </location>
</feature>
<reference evidence="2 3" key="1">
    <citation type="journal article" date="2014" name="Genome Announc.">
        <title>Draft genome sequence of Sclerotinia borealis, a psychrophilic plant pathogenic fungus.</title>
        <authorList>
            <person name="Mardanov A.V."/>
            <person name="Beletsky A.V."/>
            <person name="Kadnikov V.V."/>
            <person name="Ignatov A.N."/>
            <person name="Ravin N.V."/>
        </authorList>
    </citation>
    <scope>NUCLEOTIDE SEQUENCE [LARGE SCALE GENOMIC DNA]</scope>
    <source>
        <strain evidence="3">F-4157</strain>
    </source>
</reference>
<dbReference type="AlphaFoldDB" id="W9CKM1"/>
<proteinExistence type="predicted"/>
<feature type="compositionally biased region" description="Polar residues" evidence="1">
    <location>
        <begin position="95"/>
        <end position="117"/>
    </location>
</feature>
<dbReference type="EMBL" id="AYSA01000091">
    <property type="protein sequence ID" value="ESZ97322.1"/>
    <property type="molecule type" value="Genomic_DNA"/>
</dbReference>
<organism evidence="2 3">
    <name type="scientific">Sclerotinia borealis (strain F-4128)</name>
    <dbReference type="NCBI Taxonomy" id="1432307"/>
    <lineage>
        <taxon>Eukaryota</taxon>
        <taxon>Fungi</taxon>
        <taxon>Dikarya</taxon>
        <taxon>Ascomycota</taxon>
        <taxon>Pezizomycotina</taxon>
        <taxon>Leotiomycetes</taxon>
        <taxon>Helotiales</taxon>
        <taxon>Sclerotiniaceae</taxon>
        <taxon>Sclerotinia</taxon>
    </lineage>
</organism>
<feature type="region of interest" description="Disordered" evidence="1">
    <location>
        <begin position="94"/>
        <end position="136"/>
    </location>
</feature>
<name>W9CKM1_SCLBF</name>
<evidence type="ECO:0000313" key="3">
    <source>
        <dbReference type="Proteomes" id="UP000019487"/>
    </source>
</evidence>
<dbReference type="OrthoDB" id="3561947at2759"/>
<evidence type="ECO:0000313" key="2">
    <source>
        <dbReference type="EMBL" id="ESZ97322.1"/>
    </source>
</evidence>
<protein>
    <submittedName>
        <fullName evidence="2">Uncharacterized protein</fullName>
    </submittedName>
</protein>
<feature type="compositionally biased region" description="Low complexity" evidence="1">
    <location>
        <begin position="200"/>
        <end position="215"/>
    </location>
</feature>